<protein>
    <submittedName>
        <fullName evidence="1">Uncharacterized protein</fullName>
    </submittedName>
</protein>
<name>A0ABS8ZH10_9PSEU</name>
<dbReference type="RefSeq" id="WP_233728493.1">
    <property type="nucleotide sequence ID" value="NZ_JAJVCN010000002.1"/>
</dbReference>
<evidence type="ECO:0000313" key="2">
    <source>
        <dbReference type="Proteomes" id="UP001521150"/>
    </source>
</evidence>
<sequence>MIDQLVSNATLSELDTLHRRFTATEPTVDVDDSLERATASAAYILMSLVSALKTQHAGSTEDEVEEHVQKAIWEVDILRSNLGA</sequence>
<comment type="caution">
    <text evidence="1">The sequence shown here is derived from an EMBL/GenBank/DDBJ whole genome shotgun (WGS) entry which is preliminary data.</text>
</comment>
<evidence type="ECO:0000313" key="1">
    <source>
        <dbReference type="EMBL" id="MCE7007101.1"/>
    </source>
</evidence>
<proteinExistence type="predicted"/>
<organism evidence="1 2">
    <name type="scientific">Kibdelosporangium philippinense</name>
    <dbReference type="NCBI Taxonomy" id="211113"/>
    <lineage>
        <taxon>Bacteria</taxon>
        <taxon>Bacillati</taxon>
        <taxon>Actinomycetota</taxon>
        <taxon>Actinomycetes</taxon>
        <taxon>Pseudonocardiales</taxon>
        <taxon>Pseudonocardiaceae</taxon>
        <taxon>Kibdelosporangium</taxon>
    </lineage>
</organism>
<dbReference type="EMBL" id="JAJVCN010000002">
    <property type="protein sequence ID" value="MCE7007101.1"/>
    <property type="molecule type" value="Genomic_DNA"/>
</dbReference>
<keyword evidence="2" id="KW-1185">Reference proteome</keyword>
<gene>
    <name evidence="1" type="ORF">LWC34_30365</name>
</gene>
<dbReference type="Proteomes" id="UP001521150">
    <property type="component" value="Unassembled WGS sequence"/>
</dbReference>
<accession>A0ABS8ZH10</accession>
<reference evidence="1 2" key="1">
    <citation type="submission" date="2021-12" db="EMBL/GenBank/DDBJ databases">
        <title>Genome sequence of Kibdelosporangium philippinense ATCC 49844.</title>
        <authorList>
            <person name="Fedorov E.A."/>
            <person name="Omeragic M."/>
            <person name="Shalygina K.F."/>
            <person name="Maclea K.S."/>
        </authorList>
    </citation>
    <scope>NUCLEOTIDE SEQUENCE [LARGE SCALE GENOMIC DNA]</scope>
    <source>
        <strain evidence="1 2">ATCC 49844</strain>
    </source>
</reference>